<dbReference type="AlphaFoldDB" id="A0A0S4TQ29"/>
<feature type="region of interest" description="Disordered" evidence="1">
    <location>
        <begin position="59"/>
        <end position="94"/>
    </location>
</feature>
<dbReference type="EMBL" id="LN899819">
    <property type="protein sequence ID" value="CUV12070.1"/>
    <property type="molecule type" value="Genomic_DNA"/>
</dbReference>
<name>A0A0S4TQ29_RALSL</name>
<feature type="region of interest" description="Disordered" evidence="1">
    <location>
        <begin position="1"/>
        <end position="20"/>
    </location>
</feature>
<sequence>MPMTKLPLARDPDSHQSETFAGTLPSDWQFIVSCTVRFPGGQLACPILPTAHDHIHILGGQIRSSARPERRHRSPSTTRRSPPHRAHRHGHQRNLEHGLRVRCAVRRPALACADGCGQLHQGKLGHRSRPNIGEPGRGAVGTRVLHLTEGNRFVNDKRLVSTTGTP</sequence>
<protein>
    <submittedName>
        <fullName evidence="2">Uncharacterized protein</fullName>
    </submittedName>
</protein>
<proteinExistence type="predicted"/>
<feature type="compositionally biased region" description="Basic residues" evidence="1">
    <location>
        <begin position="81"/>
        <end position="92"/>
    </location>
</feature>
<organism evidence="2">
    <name type="scientific">Ralstonia solanacearum</name>
    <name type="common">Pseudomonas solanacearum</name>
    <dbReference type="NCBI Taxonomy" id="305"/>
    <lineage>
        <taxon>Bacteria</taxon>
        <taxon>Pseudomonadati</taxon>
        <taxon>Pseudomonadota</taxon>
        <taxon>Betaproteobacteria</taxon>
        <taxon>Burkholderiales</taxon>
        <taxon>Burkholderiaceae</taxon>
        <taxon>Ralstonia</taxon>
        <taxon>Ralstonia solanacearum species complex</taxon>
    </lineage>
</organism>
<gene>
    <name evidence="2" type="ORF">RUN39_v1_310012</name>
</gene>
<reference evidence="2" key="1">
    <citation type="submission" date="2015-10" db="EMBL/GenBank/DDBJ databases">
        <authorList>
            <person name="Gilbert D.G."/>
        </authorList>
    </citation>
    <scope>NUCLEOTIDE SEQUENCE</scope>
    <source>
        <strain evidence="2">Phyl III-seqv23</strain>
    </source>
</reference>
<accession>A0A0S4TQ29</accession>
<evidence type="ECO:0000313" key="2">
    <source>
        <dbReference type="EMBL" id="CUV12070.1"/>
    </source>
</evidence>
<evidence type="ECO:0000256" key="1">
    <source>
        <dbReference type="SAM" id="MobiDB-lite"/>
    </source>
</evidence>